<proteinExistence type="predicted"/>
<evidence type="ECO:0000313" key="3">
    <source>
        <dbReference type="Proteomes" id="UP000234479"/>
    </source>
</evidence>
<sequence length="281" mass="31334">MTFRHNLAETGLFDDDALARLLDAYPAELYDINLFDFDAEGQSTMRTGARGRLPGREVLEGVKQGRIWVQLRRAEAWYPALTPLMKQAFDEIGGQARGFSPVQLNGQLIMSAPGAKVPFHADAPGVILFHLRGCKRIWIYPVDEDHMPQQGMENIMLKQQTEDLPYRRDMDAAAAVFDLEPGMAASWPLHAPHRIENLGTFNVSLSIDYQTWGSHLTNGAHFANGVLRRWGLPIAAMDKTPMAARAGLWAASLGLKRLRLVEDRIKGLERSFEIGDAQKAA</sequence>
<dbReference type="SUPFAM" id="SSF51197">
    <property type="entry name" value="Clavaminate synthase-like"/>
    <property type="match status" value="1"/>
</dbReference>
<dbReference type="AlphaFoldDB" id="A0A2N5D9Z1"/>
<keyword evidence="3" id="KW-1185">Reference proteome</keyword>
<dbReference type="Gene3D" id="2.60.120.650">
    <property type="entry name" value="Cupin"/>
    <property type="match status" value="1"/>
</dbReference>
<gene>
    <name evidence="2" type="ORF">SGCZBJ_17350</name>
</gene>
<accession>A0A2N5D9Z1</accession>
<dbReference type="Proteomes" id="UP000234479">
    <property type="component" value="Unassembled WGS sequence"/>
</dbReference>
<evidence type="ECO:0000313" key="2">
    <source>
        <dbReference type="EMBL" id="PLR22867.1"/>
    </source>
</evidence>
<dbReference type="InterPro" id="IPR003347">
    <property type="entry name" value="JmjC_dom"/>
</dbReference>
<organism evidence="2 3">
    <name type="scientific">Caulobacter zeae</name>
    <dbReference type="NCBI Taxonomy" id="2055137"/>
    <lineage>
        <taxon>Bacteria</taxon>
        <taxon>Pseudomonadati</taxon>
        <taxon>Pseudomonadota</taxon>
        <taxon>Alphaproteobacteria</taxon>
        <taxon>Caulobacterales</taxon>
        <taxon>Caulobacteraceae</taxon>
        <taxon>Caulobacter</taxon>
    </lineage>
</organism>
<dbReference type="PROSITE" id="PS51184">
    <property type="entry name" value="JMJC"/>
    <property type="match status" value="1"/>
</dbReference>
<reference evidence="2 3" key="1">
    <citation type="submission" date="2017-12" db="EMBL/GenBank/DDBJ databases">
        <title>The genome sequence of Caulobacter sp. 410.</title>
        <authorList>
            <person name="Gao J."/>
            <person name="Mao X."/>
            <person name="Sun J."/>
        </authorList>
    </citation>
    <scope>NUCLEOTIDE SEQUENCE [LARGE SCALE GENOMIC DNA]</scope>
    <source>
        <strain evidence="2 3">410</strain>
    </source>
</reference>
<comment type="caution">
    <text evidence="2">The sequence shown here is derived from an EMBL/GenBank/DDBJ whole genome shotgun (WGS) entry which is preliminary data.</text>
</comment>
<name>A0A2N5D9Z1_9CAUL</name>
<feature type="domain" description="JmjC" evidence="1">
    <location>
        <begin position="67"/>
        <end position="226"/>
    </location>
</feature>
<protein>
    <submittedName>
        <fullName evidence="2">Transcriptional regulator</fullName>
    </submittedName>
</protein>
<evidence type="ECO:0000259" key="1">
    <source>
        <dbReference type="PROSITE" id="PS51184"/>
    </source>
</evidence>
<dbReference type="EMBL" id="PJRS01000037">
    <property type="protein sequence ID" value="PLR22867.1"/>
    <property type="molecule type" value="Genomic_DNA"/>
</dbReference>
<dbReference type="OrthoDB" id="7977346at2"/>